<dbReference type="Proteomes" id="UP000652761">
    <property type="component" value="Unassembled WGS sequence"/>
</dbReference>
<accession>A0A843VGY3</accession>
<dbReference type="PANTHER" id="PTHR35306:SF1">
    <property type="entry name" value="VQ DOMAIN-CONTAINING PROTEIN"/>
    <property type="match status" value="1"/>
</dbReference>
<dbReference type="EMBL" id="NMUH01001590">
    <property type="protein sequence ID" value="MQL93727.1"/>
    <property type="molecule type" value="Genomic_DNA"/>
</dbReference>
<feature type="region of interest" description="Disordered" evidence="1">
    <location>
        <begin position="227"/>
        <end position="267"/>
    </location>
</feature>
<evidence type="ECO:0000313" key="3">
    <source>
        <dbReference type="Proteomes" id="UP000652761"/>
    </source>
</evidence>
<evidence type="ECO:0000313" key="2">
    <source>
        <dbReference type="EMBL" id="MQL93727.1"/>
    </source>
</evidence>
<proteinExistence type="predicted"/>
<gene>
    <name evidence="2" type="ORF">Taro_026369</name>
</gene>
<dbReference type="GO" id="GO:0016071">
    <property type="term" value="P:mRNA metabolic process"/>
    <property type="evidence" value="ECO:0007669"/>
    <property type="project" value="UniProtKB-ARBA"/>
</dbReference>
<name>A0A843VGY3_COLES</name>
<keyword evidence="3" id="KW-1185">Reference proteome</keyword>
<evidence type="ECO:0000256" key="1">
    <source>
        <dbReference type="SAM" id="MobiDB-lite"/>
    </source>
</evidence>
<dbReference type="InterPro" id="IPR028322">
    <property type="entry name" value="PNRC-like_rgn"/>
</dbReference>
<feature type="non-terminal residue" evidence="2">
    <location>
        <position position="361"/>
    </location>
</feature>
<dbReference type="PANTHER" id="PTHR35306">
    <property type="entry name" value="BNAA03G57290D PROTEIN"/>
    <property type="match status" value="1"/>
</dbReference>
<comment type="caution">
    <text evidence="2">The sequence shown here is derived from an EMBL/GenBank/DDBJ whole genome shotgun (WGS) entry which is preliminary data.</text>
</comment>
<reference evidence="2" key="1">
    <citation type="submission" date="2017-07" db="EMBL/GenBank/DDBJ databases">
        <title>Taro Niue Genome Assembly and Annotation.</title>
        <authorList>
            <person name="Atibalentja N."/>
            <person name="Keating K."/>
            <person name="Fields C.J."/>
        </authorList>
    </citation>
    <scope>NUCLEOTIDE SEQUENCE</scope>
    <source>
        <strain evidence="2">Niue_2</strain>
        <tissue evidence="2">Leaf</tissue>
    </source>
</reference>
<dbReference type="AlphaFoldDB" id="A0A843VGY3"/>
<sequence>RRCGLVVKPEGRVPNASLSLLEVAAVLFHGVLTRYSRKKGRKYKGSVLPHFSPIPPFFSFLRSPPTKFSCYELPCRGDKRVRGRGRECSQYLLRCCLLGRVFLHRLLLLRYRPRRLGFDTEGSGFPKLEAGFYLEGGVCWIVLKWRSGVFRREISFHLFSCCATFENCNMETLVAVARHRNYGSRGKSQVSDGFIYSPSRGFRGINCRTFQSGVGILPAPSDGLASFVSPRPTKQRSSPFNSEPPKQARRSSPINISPRPLRKGASLNDDLYDSERWAGPAYSNSPPPSSLPMPKFSLRQKRSVSLELSITDFGIETLAHARSAPPSPSRDSRSSPTDFLFNIDSATQDLRRILHLDVTDD</sequence>
<organism evidence="2 3">
    <name type="scientific">Colocasia esculenta</name>
    <name type="common">Wild taro</name>
    <name type="synonym">Arum esculentum</name>
    <dbReference type="NCBI Taxonomy" id="4460"/>
    <lineage>
        <taxon>Eukaryota</taxon>
        <taxon>Viridiplantae</taxon>
        <taxon>Streptophyta</taxon>
        <taxon>Embryophyta</taxon>
        <taxon>Tracheophyta</taxon>
        <taxon>Spermatophyta</taxon>
        <taxon>Magnoliopsida</taxon>
        <taxon>Liliopsida</taxon>
        <taxon>Araceae</taxon>
        <taxon>Aroideae</taxon>
        <taxon>Colocasieae</taxon>
        <taxon>Colocasia</taxon>
    </lineage>
</organism>
<protein>
    <submittedName>
        <fullName evidence="2">Uncharacterized protein</fullName>
    </submittedName>
</protein>
<dbReference type="Pfam" id="PF15365">
    <property type="entry name" value="PNRC"/>
    <property type="match status" value="1"/>
</dbReference>
<dbReference type="OrthoDB" id="1921042at2759"/>